<comment type="caution">
    <text evidence="15">The sequence shown here is derived from an EMBL/GenBank/DDBJ whole genome shotgun (WGS) entry which is preliminary data.</text>
</comment>
<feature type="domain" description="Terpene synthase N-terminal" evidence="13">
    <location>
        <begin position="31"/>
        <end position="208"/>
    </location>
</feature>
<keyword evidence="8" id="KW-0460">Magnesium</keyword>
<keyword evidence="10" id="KW-0456">Lyase</keyword>
<dbReference type="GO" id="GO:0000287">
    <property type="term" value="F:magnesium ion binding"/>
    <property type="evidence" value="ECO:0007669"/>
    <property type="project" value="InterPro"/>
</dbReference>
<comment type="cofactor">
    <cofactor evidence="1">
        <name>Mg(2+)</name>
        <dbReference type="ChEBI" id="CHEBI:18420"/>
    </cofactor>
</comment>
<sequence>MASAASVEKLVSNPRDDGDLVRPSPNFSPSLWGDIFTSSASLNHNNQLQFYCEEIEALKEEVRRMIVATEPTMAEKLNLIDSIERLGISYHFDKEIDEQLHNFCNAFVQIMENHHHHLHTVALYFRLLRQHGCNISTGIFQRFIGGDGKFKNDVKDDHEGMLSLYEAAHLRTHGEDVLDEALVFTTAHLNSIAPHLSSPFKEQVEHALDQCLQRGVPRVEARRYIALYQDHQSKINDSLLRLAKFDFNLLQMLHRQELTELSRWWKELDLVSKLPYARDRIVECYFWTVGVYFEPQYSRARIMLAKTIAIISVIDDTYDSYGTVDELQIFTDAVQRWDMKEINRLPDYMKISYRALLELYDEYDEELRLQGRSFAVNYAKATMQEIVRSYEKEAKWFIEGYMPPFCDYMANGFITSTYYLLGATSFLGITSATDHTFHWLINKPKIQLANVTICRVIDDVATYEIEKKRGQIATGIECYMKDHGVCEEEAMQEFKKIAENAWKDINGEILKEKSVSMEILKRIVNLSRLIDVVYKHNQDGYTNPEKVLKPLITALLLDSFQS</sequence>
<feature type="domain" description="Terpene synthase metal-binding" evidence="14">
    <location>
        <begin position="266"/>
        <end position="504"/>
    </location>
</feature>
<comment type="subunit">
    <text evidence="4">Monomer.</text>
</comment>
<reference evidence="15 16" key="1">
    <citation type="journal article" date="2021" name="Nat. Commun.">
        <title>Incipient diploidization of the medicinal plant Perilla within 10,000 years.</title>
        <authorList>
            <person name="Zhang Y."/>
            <person name="Shen Q."/>
            <person name="Leng L."/>
            <person name="Zhang D."/>
            <person name="Chen S."/>
            <person name="Shi Y."/>
            <person name="Ning Z."/>
            <person name="Chen S."/>
        </authorList>
    </citation>
    <scope>NUCLEOTIDE SEQUENCE [LARGE SCALE GENOMIC DNA]</scope>
    <source>
        <strain evidence="16">cv. PC099</strain>
    </source>
</reference>
<keyword evidence="12" id="KW-0175">Coiled coil</keyword>
<protein>
    <submittedName>
        <fullName evidence="15">Uncharacterized protein</fullName>
    </submittedName>
</protein>
<dbReference type="PANTHER" id="PTHR31225:SF93">
    <property type="entry name" value="ALPHA-HUMULENE_(-)-(E)-BETA-CARYOPHYLLENE SYNTHASE"/>
    <property type="match status" value="1"/>
</dbReference>
<dbReference type="Pfam" id="PF03936">
    <property type="entry name" value="Terpene_synth_C"/>
    <property type="match status" value="1"/>
</dbReference>
<evidence type="ECO:0000313" key="15">
    <source>
        <dbReference type="EMBL" id="KAH6837106.1"/>
    </source>
</evidence>
<dbReference type="GO" id="GO:0016099">
    <property type="term" value="P:monoterpenoid biosynthetic process"/>
    <property type="evidence" value="ECO:0007669"/>
    <property type="project" value="UniProtKB-ARBA"/>
</dbReference>
<evidence type="ECO:0000256" key="7">
    <source>
        <dbReference type="ARBA" id="ARBA00022723"/>
    </source>
</evidence>
<evidence type="ECO:0000313" key="16">
    <source>
        <dbReference type="Proteomes" id="UP001190926"/>
    </source>
</evidence>
<dbReference type="InterPro" id="IPR034741">
    <property type="entry name" value="Terpene_cyclase-like_1_C"/>
</dbReference>
<comment type="similarity">
    <text evidence="11">Belongs to the terpene synthase family. Tpsb subfamily.</text>
</comment>
<dbReference type="GO" id="GO:0016102">
    <property type="term" value="P:diterpenoid biosynthetic process"/>
    <property type="evidence" value="ECO:0007669"/>
    <property type="project" value="InterPro"/>
</dbReference>
<evidence type="ECO:0000256" key="8">
    <source>
        <dbReference type="ARBA" id="ARBA00022842"/>
    </source>
</evidence>
<dbReference type="InterPro" id="IPR008930">
    <property type="entry name" value="Terpenoid_cyclase/PrenylTrfase"/>
</dbReference>
<comment type="pathway">
    <text evidence="3">Secondary metabolite biosynthesis; terpenoid biosynthesis.</text>
</comment>
<dbReference type="SFLD" id="SFLDG01019">
    <property type="entry name" value="Terpene_Cyclase_Like_1_C_Termi"/>
    <property type="match status" value="1"/>
</dbReference>
<dbReference type="PANTHER" id="PTHR31225">
    <property type="entry name" value="OS04G0344100 PROTEIN-RELATED"/>
    <property type="match status" value="1"/>
</dbReference>
<comment type="subcellular location">
    <subcellularLocation>
        <location evidence="2">Plastid</location>
        <location evidence="2">Chloroplast</location>
    </subcellularLocation>
</comment>
<dbReference type="SUPFAM" id="SSF48239">
    <property type="entry name" value="Terpenoid cyclases/Protein prenyltransferases"/>
    <property type="match status" value="1"/>
</dbReference>
<evidence type="ECO:0000256" key="4">
    <source>
        <dbReference type="ARBA" id="ARBA00011245"/>
    </source>
</evidence>
<evidence type="ECO:0000256" key="2">
    <source>
        <dbReference type="ARBA" id="ARBA00004229"/>
    </source>
</evidence>
<keyword evidence="6" id="KW-0934">Plastid</keyword>
<evidence type="ECO:0000256" key="5">
    <source>
        <dbReference type="ARBA" id="ARBA00022528"/>
    </source>
</evidence>
<evidence type="ECO:0000256" key="12">
    <source>
        <dbReference type="SAM" id="Coils"/>
    </source>
</evidence>
<dbReference type="Pfam" id="PF01397">
    <property type="entry name" value="Terpene_synth"/>
    <property type="match status" value="1"/>
</dbReference>
<proteinExistence type="inferred from homology"/>
<feature type="coiled-coil region" evidence="12">
    <location>
        <begin position="41"/>
        <end position="68"/>
    </location>
</feature>
<dbReference type="AlphaFoldDB" id="A0AAD4JNG8"/>
<evidence type="ECO:0000256" key="9">
    <source>
        <dbReference type="ARBA" id="ARBA00022946"/>
    </source>
</evidence>
<keyword evidence="9" id="KW-0809">Transit peptide</keyword>
<keyword evidence="7" id="KW-0479">Metal-binding</keyword>
<dbReference type="SFLD" id="SFLDS00005">
    <property type="entry name" value="Isoprenoid_Synthase_Type_I"/>
    <property type="match status" value="1"/>
</dbReference>
<evidence type="ECO:0000259" key="14">
    <source>
        <dbReference type="Pfam" id="PF03936"/>
    </source>
</evidence>
<dbReference type="InterPro" id="IPR036965">
    <property type="entry name" value="Terpene_synth_N_sf"/>
</dbReference>
<dbReference type="InterPro" id="IPR044814">
    <property type="entry name" value="Terpene_cyclase_plant_C1"/>
</dbReference>
<name>A0AAD4JNG8_PERFH</name>
<dbReference type="GO" id="GO:0010333">
    <property type="term" value="F:terpene synthase activity"/>
    <property type="evidence" value="ECO:0007669"/>
    <property type="project" value="InterPro"/>
</dbReference>
<dbReference type="FunFam" id="1.10.600.10:FF:000007">
    <property type="entry name" value="Isoprene synthase, chloroplastic"/>
    <property type="match status" value="1"/>
</dbReference>
<evidence type="ECO:0000256" key="6">
    <source>
        <dbReference type="ARBA" id="ARBA00022640"/>
    </source>
</evidence>
<dbReference type="Proteomes" id="UP001190926">
    <property type="component" value="Unassembled WGS sequence"/>
</dbReference>
<dbReference type="FunFam" id="1.50.10.130:FF:000001">
    <property type="entry name" value="Isoprene synthase, chloroplastic"/>
    <property type="match status" value="1"/>
</dbReference>
<dbReference type="InterPro" id="IPR008949">
    <property type="entry name" value="Isoprenoid_synthase_dom_sf"/>
</dbReference>
<evidence type="ECO:0000256" key="10">
    <source>
        <dbReference type="ARBA" id="ARBA00023239"/>
    </source>
</evidence>
<keyword evidence="16" id="KW-1185">Reference proteome</keyword>
<evidence type="ECO:0000256" key="3">
    <source>
        <dbReference type="ARBA" id="ARBA00004721"/>
    </source>
</evidence>
<dbReference type="SUPFAM" id="SSF48576">
    <property type="entry name" value="Terpenoid synthases"/>
    <property type="match status" value="1"/>
</dbReference>
<dbReference type="EMBL" id="SDAM02000019">
    <property type="protein sequence ID" value="KAH6837106.1"/>
    <property type="molecule type" value="Genomic_DNA"/>
</dbReference>
<keyword evidence="5" id="KW-0150">Chloroplast</keyword>
<gene>
    <name evidence="15" type="ORF">C2S53_016278</name>
</gene>
<dbReference type="Gene3D" id="1.10.600.10">
    <property type="entry name" value="Farnesyl Diphosphate Synthase"/>
    <property type="match status" value="1"/>
</dbReference>
<dbReference type="GO" id="GO:0009507">
    <property type="term" value="C:chloroplast"/>
    <property type="evidence" value="ECO:0007669"/>
    <property type="project" value="UniProtKB-SubCell"/>
</dbReference>
<accession>A0AAD4JNG8</accession>
<evidence type="ECO:0000256" key="1">
    <source>
        <dbReference type="ARBA" id="ARBA00001946"/>
    </source>
</evidence>
<dbReference type="InterPro" id="IPR005630">
    <property type="entry name" value="Terpene_synthase_metal-bd"/>
</dbReference>
<evidence type="ECO:0000259" key="13">
    <source>
        <dbReference type="Pfam" id="PF01397"/>
    </source>
</evidence>
<dbReference type="InterPro" id="IPR001906">
    <property type="entry name" value="Terpene_synth_N"/>
</dbReference>
<organism evidence="15 16">
    <name type="scientific">Perilla frutescens var. hirtella</name>
    <name type="common">Perilla citriodora</name>
    <name type="synonym">Perilla setoyensis</name>
    <dbReference type="NCBI Taxonomy" id="608512"/>
    <lineage>
        <taxon>Eukaryota</taxon>
        <taxon>Viridiplantae</taxon>
        <taxon>Streptophyta</taxon>
        <taxon>Embryophyta</taxon>
        <taxon>Tracheophyta</taxon>
        <taxon>Spermatophyta</taxon>
        <taxon>Magnoliopsida</taxon>
        <taxon>eudicotyledons</taxon>
        <taxon>Gunneridae</taxon>
        <taxon>Pentapetalae</taxon>
        <taxon>asterids</taxon>
        <taxon>lamiids</taxon>
        <taxon>Lamiales</taxon>
        <taxon>Lamiaceae</taxon>
        <taxon>Nepetoideae</taxon>
        <taxon>Elsholtzieae</taxon>
        <taxon>Perilla</taxon>
    </lineage>
</organism>
<dbReference type="InterPro" id="IPR050148">
    <property type="entry name" value="Terpene_synthase-like"/>
</dbReference>
<dbReference type="CDD" id="cd00684">
    <property type="entry name" value="Terpene_cyclase_plant_C1"/>
    <property type="match status" value="1"/>
</dbReference>
<evidence type="ECO:0000256" key="11">
    <source>
        <dbReference type="ARBA" id="ARBA00033744"/>
    </source>
</evidence>
<dbReference type="Gene3D" id="1.50.10.130">
    <property type="entry name" value="Terpene synthase, N-terminal domain"/>
    <property type="match status" value="1"/>
</dbReference>